<organism evidence="1 2">
    <name type="scientific">Sphingomonas tabacisoli</name>
    <dbReference type="NCBI Taxonomy" id="2249466"/>
    <lineage>
        <taxon>Bacteria</taxon>
        <taxon>Pseudomonadati</taxon>
        <taxon>Pseudomonadota</taxon>
        <taxon>Alphaproteobacteria</taxon>
        <taxon>Sphingomonadales</taxon>
        <taxon>Sphingomonadaceae</taxon>
        <taxon>Sphingomonas</taxon>
    </lineage>
</organism>
<reference evidence="2" key="1">
    <citation type="journal article" date="2019" name="Int. J. Syst. Evol. Microbiol.">
        <title>The Global Catalogue of Microorganisms (GCM) 10K type strain sequencing project: providing services to taxonomists for standard genome sequencing and annotation.</title>
        <authorList>
            <consortium name="The Broad Institute Genomics Platform"/>
            <consortium name="The Broad Institute Genome Sequencing Center for Infectious Disease"/>
            <person name="Wu L."/>
            <person name="Ma J."/>
        </authorList>
    </citation>
    <scope>NUCLEOTIDE SEQUENCE [LARGE SCALE GENOMIC DNA]</scope>
    <source>
        <strain evidence="2">CGMCC 1.16275</strain>
    </source>
</reference>
<proteinExistence type="predicted"/>
<sequence>MFFNFMDELRHAGIPASLKEHLVLLEALDREVIERSPEEFYYLARATFVHDEGLLDRFDQVFAKVFKGIETSYGTEAVPIPEDWLRKVAELYLTEEQMKEIEKLGSWEEIMETLKKRLEEQKERHQGGNKWIGTGGTSPFGAYGYNPEGVRIGQEEGRHGRAIKVWDKREFKNLDSTKELGTRNIKIALRRLRRFAREGAADELDIDATIDGTARQGWLDIHMRPERHNAVKLLLFLDVGGSMDPHIKLCEELFSAATAEFKNLEFFYFHNCLYEGVWKDNRRRFSERTPTWDVLHKFGHDYKVIFVGDASMSPYEITHPGGSVEHFNEEAGAVWMHRIATTYPAAAWLNPVPEKHWGYSQSVKIMRELMNDRMYPLTLDGLDDAMRELSRKL</sequence>
<evidence type="ECO:0000313" key="1">
    <source>
        <dbReference type="EMBL" id="MFD1611669.1"/>
    </source>
</evidence>
<dbReference type="PANTHER" id="PTHR39338">
    <property type="entry name" value="BLL5662 PROTEIN-RELATED"/>
    <property type="match status" value="1"/>
</dbReference>
<dbReference type="RefSeq" id="WP_380888253.1">
    <property type="nucleotide sequence ID" value="NZ_JBHUDY010000001.1"/>
</dbReference>
<name>A0ABW4I154_9SPHN</name>
<comment type="caution">
    <text evidence="1">The sequence shown here is derived from an EMBL/GenBank/DDBJ whole genome shotgun (WGS) entry which is preliminary data.</text>
</comment>
<protein>
    <submittedName>
        <fullName evidence="1">VWA domain-containing protein</fullName>
    </submittedName>
</protein>
<gene>
    <name evidence="1" type="ORF">ACFSCW_07640</name>
</gene>
<keyword evidence="2" id="KW-1185">Reference proteome</keyword>
<dbReference type="Proteomes" id="UP001597115">
    <property type="component" value="Unassembled WGS sequence"/>
</dbReference>
<dbReference type="InterPro" id="IPR008912">
    <property type="entry name" value="Uncharacterised_CoxE"/>
</dbReference>
<accession>A0ABW4I154</accession>
<dbReference type="Pfam" id="PF05762">
    <property type="entry name" value="VWA_CoxE"/>
    <property type="match status" value="1"/>
</dbReference>
<dbReference type="EMBL" id="JBHUDY010000001">
    <property type="protein sequence ID" value="MFD1611669.1"/>
    <property type="molecule type" value="Genomic_DNA"/>
</dbReference>
<dbReference type="PANTHER" id="PTHR39338:SF7">
    <property type="entry name" value="BLL6692 PROTEIN"/>
    <property type="match status" value="1"/>
</dbReference>
<evidence type="ECO:0000313" key="2">
    <source>
        <dbReference type="Proteomes" id="UP001597115"/>
    </source>
</evidence>